<dbReference type="RefSeq" id="WP_222581181.1">
    <property type="nucleotide sequence ID" value="NZ_JAHVHU010000016.1"/>
</dbReference>
<gene>
    <name evidence="1" type="ORF">KUV50_15940</name>
</gene>
<comment type="caution">
    <text evidence="1">The sequence shown here is derived from an EMBL/GenBank/DDBJ whole genome shotgun (WGS) entry which is preliminary data.</text>
</comment>
<proteinExistence type="predicted"/>
<evidence type="ECO:0000313" key="1">
    <source>
        <dbReference type="EMBL" id="MBY5959645.1"/>
    </source>
</evidence>
<reference evidence="1" key="1">
    <citation type="submission" date="2021-06" db="EMBL/GenBank/DDBJ databases">
        <title>44 bacteria genomes isolated from Dapeng, Shenzhen.</title>
        <authorList>
            <person name="Zheng W."/>
            <person name="Yu S."/>
            <person name="Huang Y."/>
        </authorList>
    </citation>
    <scope>NUCLEOTIDE SEQUENCE</scope>
    <source>
        <strain evidence="1">DP5N28-2</strain>
    </source>
</reference>
<sequence>MSSGHLTNKHTGLWVSIVHTNEKNSTTFKFKAATYNVRLPAKADVKTGNSWAVRKEQVAGLMLRHDFDIVGVQEPYQITIDDLDSLMRLFNHR</sequence>
<accession>A0A953HW90</accession>
<evidence type="ECO:0000313" key="2">
    <source>
        <dbReference type="Proteomes" id="UP000753961"/>
    </source>
</evidence>
<keyword evidence="2" id="KW-1185">Reference proteome</keyword>
<name>A0A953HW90_9BACT</name>
<evidence type="ECO:0008006" key="3">
    <source>
        <dbReference type="Google" id="ProtNLM"/>
    </source>
</evidence>
<protein>
    <recommendedName>
        <fullName evidence="3">Endonuclease/Exonuclease/phosphatase family protein</fullName>
    </recommendedName>
</protein>
<dbReference type="Gene3D" id="3.60.10.10">
    <property type="entry name" value="Endonuclease/exonuclease/phosphatase"/>
    <property type="match status" value="1"/>
</dbReference>
<organism evidence="1 2">
    <name type="scientific">Membranihabitans marinus</name>
    <dbReference type="NCBI Taxonomy" id="1227546"/>
    <lineage>
        <taxon>Bacteria</taxon>
        <taxon>Pseudomonadati</taxon>
        <taxon>Bacteroidota</taxon>
        <taxon>Saprospiria</taxon>
        <taxon>Saprospirales</taxon>
        <taxon>Saprospiraceae</taxon>
        <taxon>Membranihabitans</taxon>
    </lineage>
</organism>
<dbReference type="Proteomes" id="UP000753961">
    <property type="component" value="Unassembled WGS sequence"/>
</dbReference>
<dbReference type="InterPro" id="IPR036691">
    <property type="entry name" value="Endo/exonu/phosph_ase_sf"/>
</dbReference>
<dbReference type="SUPFAM" id="SSF56219">
    <property type="entry name" value="DNase I-like"/>
    <property type="match status" value="1"/>
</dbReference>
<dbReference type="EMBL" id="JAHVHU010000016">
    <property type="protein sequence ID" value="MBY5959645.1"/>
    <property type="molecule type" value="Genomic_DNA"/>
</dbReference>
<dbReference type="AlphaFoldDB" id="A0A953HW90"/>